<dbReference type="SUPFAM" id="SSF51182">
    <property type="entry name" value="RmlC-like cupins"/>
    <property type="match status" value="1"/>
</dbReference>
<protein>
    <submittedName>
        <fullName evidence="2">FdtA/QdtA family cupin domain-containing protein</fullName>
    </submittedName>
</protein>
<proteinExistence type="predicted"/>
<gene>
    <name evidence="2" type="ORF">GCM10023093_17830</name>
</gene>
<dbReference type="Pfam" id="PF05523">
    <property type="entry name" value="FdtA"/>
    <property type="match status" value="1"/>
</dbReference>
<evidence type="ECO:0000259" key="1">
    <source>
        <dbReference type="Pfam" id="PF05523"/>
    </source>
</evidence>
<dbReference type="InterPro" id="IPR008894">
    <property type="entry name" value="QdtA_cupin_dom"/>
</dbReference>
<dbReference type="RefSeq" id="WP_345081803.1">
    <property type="nucleotide sequence ID" value="NZ_BAABFA010000010.1"/>
</dbReference>
<dbReference type="InterPro" id="IPR014710">
    <property type="entry name" value="RmlC-like_jellyroll"/>
</dbReference>
<evidence type="ECO:0000313" key="2">
    <source>
        <dbReference type="EMBL" id="GAA4465504.1"/>
    </source>
</evidence>
<dbReference type="Proteomes" id="UP001500067">
    <property type="component" value="Unassembled WGS sequence"/>
</dbReference>
<dbReference type="CDD" id="cd20292">
    <property type="entry name" value="cupin_QdtA-like"/>
    <property type="match status" value="1"/>
</dbReference>
<name>A0ABP8NDG5_9BACT</name>
<organism evidence="2 3">
    <name type="scientific">Nemorincola caseinilytica</name>
    <dbReference type="NCBI Taxonomy" id="2054315"/>
    <lineage>
        <taxon>Bacteria</taxon>
        <taxon>Pseudomonadati</taxon>
        <taxon>Bacteroidota</taxon>
        <taxon>Chitinophagia</taxon>
        <taxon>Chitinophagales</taxon>
        <taxon>Chitinophagaceae</taxon>
        <taxon>Nemorincola</taxon>
    </lineage>
</organism>
<feature type="domain" description="Sugar 3,4-ketoisomerase QdtA cupin" evidence="1">
    <location>
        <begin position="7"/>
        <end position="132"/>
    </location>
</feature>
<dbReference type="EMBL" id="BAABFA010000010">
    <property type="protein sequence ID" value="GAA4465504.1"/>
    <property type="molecule type" value="Genomic_DNA"/>
</dbReference>
<keyword evidence="3" id="KW-1185">Reference proteome</keyword>
<comment type="caution">
    <text evidence="2">The sequence shown here is derived from an EMBL/GenBank/DDBJ whole genome shotgun (WGS) entry which is preliminary data.</text>
</comment>
<accession>A0ABP8NDG5</accession>
<dbReference type="InterPro" id="IPR011051">
    <property type="entry name" value="RmlC_Cupin_sf"/>
</dbReference>
<reference evidence="3" key="1">
    <citation type="journal article" date="2019" name="Int. J. Syst. Evol. Microbiol.">
        <title>The Global Catalogue of Microorganisms (GCM) 10K type strain sequencing project: providing services to taxonomists for standard genome sequencing and annotation.</title>
        <authorList>
            <consortium name="The Broad Institute Genomics Platform"/>
            <consortium name="The Broad Institute Genome Sequencing Center for Infectious Disease"/>
            <person name="Wu L."/>
            <person name="Ma J."/>
        </authorList>
    </citation>
    <scope>NUCLEOTIDE SEQUENCE [LARGE SCALE GENOMIC DNA]</scope>
    <source>
        <strain evidence="3">JCM 32105</strain>
    </source>
</reference>
<evidence type="ECO:0000313" key="3">
    <source>
        <dbReference type="Proteomes" id="UP001500067"/>
    </source>
</evidence>
<sequence>MNYKAPHIIEFPKLGESPTGYISVTENRQMPFEIKRVFWTYFTPESVVRGRHAHYKTEQVIVAAAGRIIVSTENAAGEIEVFTLNEPTQGVYIPPNVWHTMQYSHTAIQLVLASTEYTEADYIRKYDDFRQVWGTEAANNK</sequence>
<dbReference type="Gene3D" id="2.60.120.10">
    <property type="entry name" value="Jelly Rolls"/>
    <property type="match status" value="1"/>
</dbReference>